<feature type="transmembrane region" description="Helical" evidence="6">
    <location>
        <begin position="21"/>
        <end position="42"/>
    </location>
</feature>
<proteinExistence type="predicted"/>
<sequence length="446" mass="48110">MIDKLKAEAREVLDGKGLKSILVKGASLVFVIRVGGAGLTYFSEIFLARILGAEIYGPYVYALSWAILLAIPAGLGFSTGVMRFIPDYLTNRQTGLFKGIIVQSWAVTLGAGALVAVVASFIVELYGPGFQSLAGLTLLLGFCIIPLRALLSLQQGMAKAENKMALAFTPQVIVLPILIVTSLFLYKAYHGNVSIINTMVLVILCHVLSVGGQFLVYLKNNWQKISNVKARFETPTWLRVSLPLMLVSSFLVVIQRSDLILVGAMIGPEEAGIYNAASRTAALVSFILSAVNAIAAPTIAKLYAEEKHNAMRELAKKIAQYVFWPTLLISLVLIAGSGLILSLFGSEFVEGRTILIILVFGQLANASVGSVGYFMNMTGNQDQSAKVFGISAVINILLNIVGIYLYGAIGAAIATAISMVIWNVWLYALVKKNLNIDSSIFSTFKR</sequence>
<feature type="transmembrane region" description="Helical" evidence="6">
    <location>
        <begin position="321"/>
        <end position="341"/>
    </location>
</feature>
<evidence type="ECO:0000256" key="2">
    <source>
        <dbReference type="ARBA" id="ARBA00022475"/>
    </source>
</evidence>
<dbReference type="Proteomes" id="UP001207337">
    <property type="component" value="Unassembled WGS sequence"/>
</dbReference>
<evidence type="ECO:0000313" key="8">
    <source>
        <dbReference type="Proteomes" id="UP001207337"/>
    </source>
</evidence>
<keyword evidence="2" id="KW-1003">Cell membrane</keyword>
<dbReference type="Pfam" id="PF01943">
    <property type="entry name" value="Polysacc_synt"/>
    <property type="match status" value="1"/>
</dbReference>
<evidence type="ECO:0000256" key="4">
    <source>
        <dbReference type="ARBA" id="ARBA00022989"/>
    </source>
</evidence>
<dbReference type="CDD" id="cd13128">
    <property type="entry name" value="MATE_Wzx_like"/>
    <property type="match status" value="1"/>
</dbReference>
<feature type="transmembrane region" description="Helical" evidence="6">
    <location>
        <begin position="412"/>
        <end position="430"/>
    </location>
</feature>
<name>A0ABT3PYQ6_9BACT</name>
<dbReference type="EMBL" id="JAJNDC010000002">
    <property type="protein sequence ID" value="MCW9712984.1"/>
    <property type="molecule type" value="Genomic_DNA"/>
</dbReference>
<keyword evidence="5 6" id="KW-0472">Membrane</keyword>
<dbReference type="PANTHER" id="PTHR30250:SF11">
    <property type="entry name" value="O-ANTIGEN TRANSPORTER-RELATED"/>
    <property type="match status" value="1"/>
</dbReference>
<feature type="transmembrane region" description="Helical" evidence="6">
    <location>
        <begin position="353"/>
        <end position="375"/>
    </location>
</feature>
<dbReference type="InterPro" id="IPR050833">
    <property type="entry name" value="Poly_Biosynth_Transport"/>
</dbReference>
<evidence type="ECO:0000313" key="7">
    <source>
        <dbReference type="EMBL" id="MCW9712984.1"/>
    </source>
</evidence>
<feature type="transmembrane region" description="Helical" evidence="6">
    <location>
        <begin position="237"/>
        <end position="256"/>
    </location>
</feature>
<evidence type="ECO:0000256" key="5">
    <source>
        <dbReference type="ARBA" id="ARBA00023136"/>
    </source>
</evidence>
<accession>A0ABT3PYQ6</accession>
<feature type="transmembrane region" description="Helical" evidence="6">
    <location>
        <begin position="62"/>
        <end position="85"/>
    </location>
</feature>
<keyword evidence="3 6" id="KW-0812">Transmembrane</keyword>
<reference evidence="7 8" key="1">
    <citation type="submission" date="2021-11" db="EMBL/GenBank/DDBJ databases">
        <title>Aliifidinibius sp. nov., a new bacterium isolated from saline soil.</title>
        <authorList>
            <person name="Galisteo C."/>
            <person name="De La Haba R."/>
            <person name="Sanchez-Porro C."/>
            <person name="Ventosa A."/>
        </authorList>
    </citation>
    <scope>NUCLEOTIDE SEQUENCE [LARGE SCALE GENOMIC DNA]</scope>
    <source>
        <strain evidence="7 8">KACC 190600</strain>
    </source>
</reference>
<gene>
    <name evidence="7" type="ORF">LQ318_08705</name>
</gene>
<feature type="transmembrane region" description="Helical" evidence="6">
    <location>
        <begin position="276"/>
        <end position="300"/>
    </location>
</feature>
<dbReference type="InterPro" id="IPR002797">
    <property type="entry name" value="Polysacc_synth"/>
</dbReference>
<dbReference type="PANTHER" id="PTHR30250">
    <property type="entry name" value="PST FAMILY PREDICTED COLANIC ACID TRANSPORTER"/>
    <property type="match status" value="1"/>
</dbReference>
<feature type="transmembrane region" description="Helical" evidence="6">
    <location>
        <begin position="195"/>
        <end position="216"/>
    </location>
</feature>
<organism evidence="7 8">
    <name type="scientific">Fodinibius salicampi</name>
    <dbReference type="NCBI Taxonomy" id="1920655"/>
    <lineage>
        <taxon>Bacteria</taxon>
        <taxon>Pseudomonadati</taxon>
        <taxon>Balneolota</taxon>
        <taxon>Balneolia</taxon>
        <taxon>Balneolales</taxon>
        <taxon>Balneolaceae</taxon>
        <taxon>Fodinibius</taxon>
    </lineage>
</organism>
<keyword evidence="4 6" id="KW-1133">Transmembrane helix</keyword>
<feature type="transmembrane region" description="Helical" evidence="6">
    <location>
        <begin position="105"/>
        <end position="127"/>
    </location>
</feature>
<comment type="caution">
    <text evidence="7">The sequence shown here is derived from an EMBL/GenBank/DDBJ whole genome shotgun (WGS) entry which is preliminary data.</text>
</comment>
<protein>
    <submittedName>
        <fullName evidence="7">Flippase</fullName>
    </submittedName>
</protein>
<comment type="subcellular location">
    <subcellularLocation>
        <location evidence="1">Cell membrane</location>
        <topology evidence="1">Multi-pass membrane protein</topology>
    </subcellularLocation>
</comment>
<keyword evidence="8" id="KW-1185">Reference proteome</keyword>
<feature type="transmembrane region" description="Helical" evidence="6">
    <location>
        <begin position="133"/>
        <end position="153"/>
    </location>
</feature>
<evidence type="ECO:0000256" key="3">
    <source>
        <dbReference type="ARBA" id="ARBA00022692"/>
    </source>
</evidence>
<dbReference type="RefSeq" id="WP_265789370.1">
    <property type="nucleotide sequence ID" value="NZ_BAABRS010000002.1"/>
</dbReference>
<evidence type="ECO:0000256" key="6">
    <source>
        <dbReference type="SAM" id="Phobius"/>
    </source>
</evidence>
<feature type="transmembrane region" description="Helical" evidence="6">
    <location>
        <begin position="165"/>
        <end position="189"/>
    </location>
</feature>
<evidence type="ECO:0000256" key="1">
    <source>
        <dbReference type="ARBA" id="ARBA00004651"/>
    </source>
</evidence>
<feature type="transmembrane region" description="Helical" evidence="6">
    <location>
        <begin position="387"/>
        <end position="406"/>
    </location>
</feature>